<organism evidence="1 2">
    <name type="scientific">Sporomusa silvacetica DSM 10669</name>
    <dbReference type="NCBI Taxonomy" id="1123289"/>
    <lineage>
        <taxon>Bacteria</taxon>
        <taxon>Bacillati</taxon>
        <taxon>Bacillota</taxon>
        <taxon>Negativicutes</taxon>
        <taxon>Selenomonadales</taxon>
        <taxon>Sporomusaceae</taxon>
        <taxon>Sporomusa</taxon>
    </lineage>
</organism>
<keyword evidence="2" id="KW-1185">Reference proteome</keyword>
<protein>
    <recommendedName>
        <fullName evidence="3">Nitroreductase</fullName>
    </recommendedName>
</protein>
<accession>A0ABZ3IH82</accession>
<evidence type="ECO:0000313" key="2">
    <source>
        <dbReference type="Proteomes" id="UP000216752"/>
    </source>
</evidence>
<proteinExistence type="predicted"/>
<name>A0ABZ3IH82_9FIRM</name>
<reference evidence="1" key="1">
    <citation type="submission" date="2024-05" db="EMBL/GenBank/DDBJ databases">
        <title>Isolation and characterization of Sporomusa carbonis sp. nov., a carboxydotrophic hydrogenogen in the genus of Sporomusa isolated from a charcoal burning pile.</title>
        <authorList>
            <person name="Boeer T."/>
            <person name="Rosenbaum F."/>
            <person name="Eysell L."/>
            <person name="Mueller V."/>
            <person name="Daniel R."/>
            <person name="Poehlein A."/>
        </authorList>
    </citation>
    <scope>NUCLEOTIDE SEQUENCE [LARGE SCALE GENOMIC DNA]</scope>
    <source>
        <strain evidence="1">DSM 10669</strain>
    </source>
</reference>
<dbReference type="RefSeq" id="WP_094606723.1">
    <property type="nucleotide sequence ID" value="NZ_CP155573.1"/>
</dbReference>
<evidence type="ECO:0000313" key="1">
    <source>
        <dbReference type="EMBL" id="XFO65034.1"/>
    </source>
</evidence>
<dbReference type="EMBL" id="CP155573">
    <property type="protein sequence ID" value="XFO65034.1"/>
    <property type="molecule type" value="Genomic_DNA"/>
</dbReference>
<evidence type="ECO:0008006" key="3">
    <source>
        <dbReference type="Google" id="ProtNLM"/>
    </source>
</evidence>
<dbReference type="Proteomes" id="UP000216752">
    <property type="component" value="Chromosome"/>
</dbReference>
<sequence length="118" mass="14157">MLRQVSPIVCKNCAARLAKWCYRKHWWFRLIREPLLLGMRLLAKWHRIDARTHVVRNPECHGCIRFMKAELEEKSPLFCFLNKHIGKRVNKLRDSMLAPEELAEAKRYAREAMEQKLK</sequence>
<gene>
    <name evidence="1" type="ORF">SPSIL_011430</name>
</gene>